<feature type="compositionally biased region" description="Polar residues" evidence="1">
    <location>
        <begin position="1"/>
        <end position="14"/>
    </location>
</feature>
<name>A0A395IUA3_9HELO</name>
<feature type="compositionally biased region" description="Polar residues" evidence="1">
    <location>
        <begin position="117"/>
        <end position="138"/>
    </location>
</feature>
<protein>
    <submittedName>
        <fullName evidence="2">Uncharacterized protein</fullName>
    </submittedName>
</protein>
<evidence type="ECO:0000313" key="2">
    <source>
        <dbReference type="EMBL" id="RAL63238.1"/>
    </source>
</evidence>
<evidence type="ECO:0000256" key="1">
    <source>
        <dbReference type="SAM" id="MobiDB-lite"/>
    </source>
</evidence>
<evidence type="ECO:0000313" key="3">
    <source>
        <dbReference type="Proteomes" id="UP000249056"/>
    </source>
</evidence>
<sequence>MLRLGITQNDNGTPDSDPEGSSSSKTSASSSLSASQSQSESKSESKSEINTEANPDDKSLGSDSDSDSDGSDTDTHSSLPISMLMNVANSGPSANADADPGIEPDDDNPATDTAPDSTSGTQPKSNGSPKPVTTSPSLETAVVSNTVSDTDTRPVYSDIVSALKISTLVLSATSLGAGDAGMEMSVDALESSANAPTSAAIQSKSLHGGFIASVPTAGVNGSFTGGALRAGMGSGLGLGLELEGGMSRCWVVLSVCFVAWGCCDG</sequence>
<dbReference type="EMBL" id="QKRW01000020">
    <property type="protein sequence ID" value="RAL63238.1"/>
    <property type="molecule type" value="Genomic_DNA"/>
</dbReference>
<comment type="caution">
    <text evidence="2">The sequence shown here is derived from an EMBL/GenBank/DDBJ whole genome shotgun (WGS) entry which is preliminary data.</text>
</comment>
<feature type="compositionally biased region" description="Low complexity" evidence="1">
    <location>
        <begin position="21"/>
        <end position="40"/>
    </location>
</feature>
<feature type="compositionally biased region" description="Acidic residues" evidence="1">
    <location>
        <begin position="100"/>
        <end position="109"/>
    </location>
</feature>
<reference evidence="2 3" key="1">
    <citation type="submission" date="2018-06" db="EMBL/GenBank/DDBJ databases">
        <title>Genome Sequence of the Brown Rot Fungal Pathogen Monilinia fructigena.</title>
        <authorList>
            <person name="Landi L."/>
            <person name="De Miccolis Angelini R.M."/>
            <person name="Pollastro S."/>
            <person name="Abate D."/>
            <person name="Faretra F."/>
            <person name="Romanazzi G."/>
        </authorList>
    </citation>
    <scope>NUCLEOTIDE SEQUENCE [LARGE SCALE GENOMIC DNA]</scope>
    <source>
        <strain evidence="2 3">Mfrg269</strain>
    </source>
</reference>
<dbReference type="OrthoDB" id="5409186at2759"/>
<gene>
    <name evidence="2" type="ORF">DID88_004316</name>
</gene>
<feature type="region of interest" description="Disordered" evidence="1">
    <location>
        <begin position="1"/>
        <end position="138"/>
    </location>
</feature>
<keyword evidence="3" id="KW-1185">Reference proteome</keyword>
<accession>A0A395IUA3</accession>
<organism evidence="2 3">
    <name type="scientific">Monilinia fructigena</name>
    <dbReference type="NCBI Taxonomy" id="38457"/>
    <lineage>
        <taxon>Eukaryota</taxon>
        <taxon>Fungi</taxon>
        <taxon>Dikarya</taxon>
        <taxon>Ascomycota</taxon>
        <taxon>Pezizomycotina</taxon>
        <taxon>Leotiomycetes</taxon>
        <taxon>Helotiales</taxon>
        <taxon>Sclerotiniaceae</taxon>
        <taxon>Monilinia</taxon>
    </lineage>
</organism>
<dbReference type="AlphaFoldDB" id="A0A395IUA3"/>
<dbReference type="Proteomes" id="UP000249056">
    <property type="component" value="Unassembled WGS sequence"/>
</dbReference>
<feature type="compositionally biased region" description="Basic and acidic residues" evidence="1">
    <location>
        <begin position="41"/>
        <end position="60"/>
    </location>
</feature>
<proteinExistence type="predicted"/>